<evidence type="ECO:0000313" key="4">
    <source>
        <dbReference type="EMBL" id="MBZ5749464.1"/>
    </source>
</evidence>
<keyword evidence="1" id="KW-0732">Signal</keyword>
<dbReference type="CDD" id="cd22786">
    <property type="entry name" value="DPBB_YuiC-like"/>
    <property type="match status" value="1"/>
</dbReference>
<dbReference type="Pfam" id="PF01471">
    <property type="entry name" value="PG_binding_1"/>
    <property type="match status" value="2"/>
</dbReference>
<evidence type="ECO:0000259" key="3">
    <source>
        <dbReference type="Pfam" id="PF06725"/>
    </source>
</evidence>
<sequence>MKKKWGLVLVVLTITGIGLFFPSIGEATLGDRTLKKGMVHNDVKELQEYLLAKGEFPYHTATGYFGDITVEAVKEFQKKKRLKVDGIAGPQTNNKLKVLRSGDMGMPIIKLQRLLKSWGHYNGTIDGIYGSGTKNAVIQFQKKMSLTADGIAGPQTFNKLNDKATEVANSTKELTVESTAYTAYCDGCSGITKLGIDLRKYPDGKVVAVDPNVIPLGSTVEVEGYGTAVAADVGGGINGNELDLFFANETSALNWGRKSVKVRVRN</sequence>
<evidence type="ECO:0000259" key="2">
    <source>
        <dbReference type="Pfam" id="PF01471"/>
    </source>
</evidence>
<dbReference type="EMBL" id="JAIQUM010000006">
    <property type="protein sequence ID" value="MBZ5749464.1"/>
    <property type="molecule type" value="Genomic_DNA"/>
</dbReference>
<dbReference type="InterPro" id="IPR002477">
    <property type="entry name" value="Peptidoglycan-bd-like"/>
</dbReference>
<dbReference type="RefSeq" id="WP_224137228.1">
    <property type="nucleotide sequence ID" value="NZ_JAIQUM010000006.1"/>
</dbReference>
<dbReference type="InterPro" id="IPR036908">
    <property type="entry name" value="RlpA-like_sf"/>
</dbReference>
<dbReference type="InterPro" id="IPR036365">
    <property type="entry name" value="PGBD-like_sf"/>
</dbReference>
<dbReference type="PANTHER" id="PTHR39160">
    <property type="entry name" value="CELL WALL-BINDING PROTEIN YOCH"/>
    <property type="match status" value="1"/>
</dbReference>
<organism evidence="4 5">
    <name type="scientific">Metabacillus rhizolycopersici</name>
    <dbReference type="NCBI Taxonomy" id="2875709"/>
    <lineage>
        <taxon>Bacteria</taxon>
        <taxon>Bacillati</taxon>
        <taxon>Bacillota</taxon>
        <taxon>Bacilli</taxon>
        <taxon>Bacillales</taxon>
        <taxon>Bacillaceae</taxon>
        <taxon>Metabacillus</taxon>
    </lineage>
</organism>
<dbReference type="InterPro" id="IPR010611">
    <property type="entry name" value="3D_dom"/>
</dbReference>
<proteinExistence type="predicted"/>
<dbReference type="Gene3D" id="2.40.40.10">
    <property type="entry name" value="RlpA-like domain"/>
    <property type="match status" value="1"/>
</dbReference>
<evidence type="ECO:0000313" key="5">
    <source>
        <dbReference type="Proteomes" id="UP001165287"/>
    </source>
</evidence>
<dbReference type="InterPro" id="IPR036366">
    <property type="entry name" value="PGBDSf"/>
</dbReference>
<feature type="domain" description="3D" evidence="3">
    <location>
        <begin position="205"/>
        <end position="263"/>
    </location>
</feature>
<name>A0ABS7UML9_9BACI</name>
<accession>A0ABS7UML9</accession>
<feature type="domain" description="Peptidoglycan binding-like" evidence="2">
    <location>
        <begin position="108"/>
        <end position="160"/>
    </location>
</feature>
<dbReference type="PANTHER" id="PTHR39160:SF4">
    <property type="entry name" value="RESUSCITATION-PROMOTING FACTOR RPFB"/>
    <property type="match status" value="1"/>
</dbReference>
<gene>
    <name evidence="4" type="ORF">K9V48_04205</name>
</gene>
<comment type="caution">
    <text evidence="4">The sequence shown here is derived from an EMBL/GenBank/DDBJ whole genome shotgun (WGS) entry which is preliminary data.</text>
</comment>
<dbReference type="Gene3D" id="1.10.101.10">
    <property type="entry name" value="PGBD-like superfamily/PGBD"/>
    <property type="match status" value="2"/>
</dbReference>
<dbReference type="InterPro" id="IPR051933">
    <property type="entry name" value="Resuscitation_pf_RpfB"/>
</dbReference>
<feature type="domain" description="Peptidoglycan binding-like" evidence="2">
    <location>
        <begin position="40"/>
        <end position="96"/>
    </location>
</feature>
<keyword evidence="5" id="KW-1185">Reference proteome</keyword>
<protein>
    <submittedName>
        <fullName evidence="4">Peptidoglycan-binding protein</fullName>
    </submittedName>
</protein>
<dbReference type="SUPFAM" id="SSF50685">
    <property type="entry name" value="Barwin-like endoglucanases"/>
    <property type="match status" value="1"/>
</dbReference>
<dbReference type="SUPFAM" id="SSF47090">
    <property type="entry name" value="PGBD-like"/>
    <property type="match status" value="2"/>
</dbReference>
<dbReference type="Proteomes" id="UP001165287">
    <property type="component" value="Unassembled WGS sequence"/>
</dbReference>
<reference evidence="4" key="1">
    <citation type="submission" date="2024-05" db="EMBL/GenBank/DDBJ databases">
        <title>Metabacillus sp. nov., isolated from the rhizosphere soil of tomato plants.</title>
        <authorList>
            <person name="Ma R."/>
        </authorList>
    </citation>
    <scope>NUCLEOTIDE SEQUENCE</scope>
    <source>
        <strain evidence="4">DBTR6</strain>
    </source>
</reference>
<dbReference type="Pfam" id="PF06725">
    <property type="entry name" value="3D"/>
    <property type="match status" value="1"/>
</dbReference>
<evidence type="ECO:0000256" key="1">
    <source>
        <dbReference type="ARBA" id="ARBA00022729"/>
    </source>
</evidence>